<evidence type="ECO:0008006" key="3">
    <source>
        <dbReference type="Google" id="ProtNLM"/>
    </source>
</evidence>
<evidence type="ECO:0000313" key="1">
    <source>
        <dbReference type="EMBL" id="GJE60919.1"/>
    </source>
</evidence>
<organism evidence="1 2">
    <name type="scientific">Methylobacterium trifolii</name>
    <dbReference type="NCBI Taxonomy" id="1003092"/>
    <lineage>
        <taxon>Bacteria</taxon>
        <taxon>Pseudomonadati</taxon>
        <taxon>Pseudomonadota</taxon>
        <taxon>Alphaproteobacteria</taxon>
        <taxon>Hyphomicrobiales</taxon>
        <taxon>Methylobacteriaceae</taxon>
        <taxon>Methylobacterium</taxon>
    </lineage>
</organism>
<dbReference type="Proteomes" id="UP001055057">
    <property type="component" value="Unassembled WGS sequence"/>
</dbReference>
<name>A0ABQ4U270_9HYPH</name>
<gene>
    <name evidence="1" type="ORF">MPOCJGCO_3038</name>
</gene>
<reference evidence="1" key="2">
    <citation type="submission" date="2021-08" db="EMBL/GenBank/DDBJ databases">
        <authorList>
            <person name="Tani A."/>
            <person name="Ola A."/>
            <person name="Ogura Y."/>
            <person name="Katsura K."/>
            <person name="Hayashi T."/>
        </authorList>
    </citation>
    <scope>NUCLEOTIDE SEQUENCE</scope>
    <source>
        <strain evidence="1">DSM 23632</strain>
    </source>
</reference>
<reference evidence="1" key="1">
    <citation type="journal article" date="2021" name="Front. Microbiol.">
        <title>Comprehensive Comparative Genomics and Phenotyping of Methylobacterium Species.</title>
        <authorList>
            <person name="Alessa O."/>
            <person name="Ogura Y."/>
            <person name="Fujitani Y."/>
            <person name="Takami H."/>
            <person name="Hayashi T."/>
            <person name="Sahin N."/>
            <person name="Tani A."/>
        </authorList>
    </citation>
    <scope>NUCLEOTIDE SEQUENCE</scope>
    <source>
        <strain evidence="1">DSM 23632</strain>
    </source>
</reference>
<dbReference type="EMBL" id="BPRB01000172">
    <property type="protein sequence ID" value="GJE60919.1"/>
    <property type="molecule type" value="Genomic_DNA"/>
</dbReference>
<protein>
    <recommendedName>
        <fullName evidence="3">Transcriptional regulator</fullName>
    </recommendedName>
</protein>
<accession>A0ABQ4U270</accession>
<comment type="caution">
    <text evidence="1">The sequence shown here is derived from an EMBL/GenBank/DDBJ whole genome shotgun (WGS) entry which is preliminary data.</text>
</comment>
<evidence type="ECO:0000313" key="2">
    <source>
        <dbReference type="Proteomes" id="UP001055057"/>
    </source>
</evidence>
<keyword evidence="2" id="KW-1185">Reference proteome</keyword>
<proteinExistence type="predicted"/>
<sequence length="90" mass="9706">MRDFRVCDHLTGTGAAVRSVYTLARIAEMLEVPVSTFHGPGVDRGSTERLAQTVETVLLALVQDHLRRSDPEGRARFVEAVQAMVAAAAG</sequence>